<dbReference type="PANTHER" id="PTHR34917">
    <property type="entry name" value="RBPJ-INTERACTING AND TUBULIN-ASSOCIATED PROTEIN 1"/>
    <property type="match status" value="1"/>
</dbReference>
<dbReference type="Pfam" id="PF17066">
    <property type="entry name" value="RITA"/>
    <property type="match status" value="1"/>
</dbReference>
<feature type="region of interest" description="Disordered" evidence="12">
    <location>
        <begin position="196"/>
        <end position="243"/>
    </location>
</feature>
<evidence type="ECO:0000256" key="3">
    <source>
        <dbReference type="ARBA" id="ARBA00010906"/>
    </source>
</evidence>
<dbReference type="InterPro" id="IPR031418">
    <property type="entry name" value="RITA1"/>
</dbReference>
<dbReference type="GO" id="GO:0007219">
    <property type="term" value="P:Notch signaling pathway"/>
    <property type="evidence" value="ECO:0007669"/>
    <property type="project" value="UniProtKB-KW"/>
</dbReference>
<dbReference type="GO" id="GO:0007399">
    <property type="term" value="P:nervous system development"/>
    <property type="evidence" value="ECO:0007669"/>
    <property type="project" value="UniProtKB-KW"/>
</dbReference>
<keyword evidence="6" id="KW-0963">Cytoplasm</keyword>
<name>A0A7K9TCP2_9PICI</name>
<proteinExistence type="inferred from homology"/>
<evidence type="ECO:0000256" key="12">
    <source>
        <dbReference type="SAM" id="MobiDB-lite"/>
    </source>
</evidence>
<reference evidence="13 14" key="1">
    <citation type="submission" date="2019-09" db="EMBL/GenBank/DDBJ databases">
        <title>Bird 10,000 Genomes (B10K) Project - Family phase.</title>
        <authorList>
            <person name="Zhang G."/>
        </authorList>
    </citation>
    <scope>NUCLEOTIDE SEQUENCE [LARGE SCALE GENOMIC DNA]</scope>
    <source>
        <strain evidence="13">B10K-DU-001-62</strain>
        <tissue evidence="13">Muscle</tissue>
    </source>
</reference>
<evidence type="ECO:0000256" key="7">
    <source>
        <dbReference type="ARBA" id="ARBA00022902"/>
    </source>
</evidence>
<feature type="non-terminal residue" evidence="13">
    <location>
        <position position="243"/>
    </location>
</feature>
<keyword evidence="7" id="KW-0524">Neurogenesis</keyword>
<feature type="region of interest" description="Disordered" evidence="12">
    <location>
        <begin position="25"/>
        <end position="64"/>
    </location>
</feature>
<evidence type="ECO:0000256" key="5">
    <source>
        <dbReference type="ARBA" id="ARBA00014447"/>
    </source>
</evidence>
<dbReference type="EMBL" id="VWZX01009364">
    <property type="protein sequence ID" value="NXI46222.1"/>
    <property type="molecule type" value="Genomic_DNA"/>
</dbReference>
<dbReference type="AlphaFoldDB" id="A0A7K9TCP2"/>
<comment type="subunit">
    <text evidence="4">Interacts with RBPJ/RBPSUH.</text>
</comment>
<feature type="region of interest" description="Disordered" evidence="12">
    <location>
        <begin position="103"/>
        <end position="139"/>
    </location>
</feature>
<evidence type="ECO:0000256" key="10">
    <source>
        <dbReference type="ARBA" id="ARBA00024957"/>
    </source>
</evidence>
<keyword evidence="9" id="KW-0539">Nucleus</keyword>
<gene>
    <name evidence="13" type="primary">Rita1</name>
    <name evidence="13" type="ORF">GALDEA_R16098</name>
</gene>
<feature type="compositionally biased region" description="Low complexity" evidence="12">
    <location>
        <begin position="129"/>
        <end position="139"/>
    </location>
</feature>
<evidence type="ECO:0000313" key="13">
    <source>
        <dbReference type="EMBL" id="NXI46222.1"/>
    </source>
</evidence>
<feature type="compositionally biased region" description="Polar residues" evidence="12">
    <location>
        <begin position="212"/>
        <end position="221"/>
    </location>
</feature>
<dbReference type="GO" id="GO:0015631">
    <property type="term" value="F:tubulin binding"/>
    <property type="evidence" value="ECO:0007669"/>
    <property type="project" value="InterPro"/>
</dbReference>
<evidence type="ECO:0000256" key="1">
    <source>
        <dbReference type="ARBA" id="ARBA00004123"/>
    </source>
</evidence>
<feature type="non-terminal residue" evidence="13">
    <location>
        <position position="1"/>
    </location>
</feature>
<comment type="subcellular location">
    <subcellularLocation>
        <location evidence="2">Cytoplasm</location>
    </subcellularLocation>
    <subcellularLocation>
        <location evidence="1">Nucleus</location>
    </subcellularLocation>
</comment>
<sequence>RERDRGRGRVRVVRRARASFVDESLFGSPAGARPPPPAFAPPWTAAPAAGPGGGSRPSSKCRLRSHTPSFCDESLFGAKPQGSAWAAPRMRKEDVAKLHALLWSPSPAPRNQPSLVPRSRETPLRALHSPAPVSPAAAGSEVCHRSKSYVWKHPESNSCSDGQGAPDRGRSQSLSRLNTPSDRFCLASDIPKTERCKTLRPPTAPVIPQGPQMRSRSNSVSGPLAKARSSKTVGGCKPRPPWK</sequence>
<dbReference type="GO" id="GO:0045746">
    <property type="term" value="P:negative regulation of Notch signaling pathway"/>
    <property type="evidence" value="ECO:0007669"/>
    <property type="project" value="TreeGrafter"/>
</dbReference>
<dbReference type="PANTHER" id="PTHR34917:SF1">
    <property type="entry name" value="RBPJ-INTERACTING AND TUBULIN-ASSOCIATED PROTEIN 1"/>
    <property type="match status" value="1"/>
</dbReference>
<keyword evidence="14" id="KW-1185">Reference proteome</keyword>
<protein>
    <recommendedName>
        <fullName evidence="5">RBPJ-interacting and tubulin-associated protein 1</fullName>
    </recommendedName>
    <alternativeName>
        <fullName evidence="11">RBPJ-interacting and tubulin-associated protein</fullName>
    </alternativeName>
</protein>
<dbReference type="OrthoDB" id="10061257at2759"/>
<feature type="compositionally biased region" description="Polar residues" evidence="12">
    <location>
        <begin position="171"/>
        <end position="181"/>
    </location>
</feature>
<evidence type="ECO:0000256" key="4">
    <source>
        <dbReference type="ARBA" id="ARBA00011667"/>
    </source>
</evidence>
<dbReference type="GO" id="GO:0051168">
    <property type="term" value="P:nuclear export"/>
    <property type="evidence" value="ECO:0007669"/>
    <property type="project" value="InterPro"/>
</dbReference>
<dbReference type="GO" id="GO:0005737">
    <property type="term" value="C:cytoplasm"/>
    <property type="evidence" value="ECO:0007669"/>
    <property type="project" value="UniProtKB-SubCell"/>
</dbReference>
<evidence type="ECO:0000256" key="9">
    <source>
        <dbReference type="ARBA" id="ARBA00023242"/>
    </source>
</evidence>
<comment type="function">
    <text evidence="10">Tubulin-binding protein that acts as a negative regulator of Notch signaling pathway. Shuttles between the cytoplasm and the nucleus and mediates the nuclear export of RBPJ/RBPSUH, thereby preventing the interaction between RBPJ/RBPSUH and NICD product of Notch proteins (Notch intracellular domain), leading to down-regulate Notch-mediated transcription. May play a role in neurogenesis.</text>
</comment>
<evidence type="ECO:0000313" key="14">
    <source>
        <dbReference type="Proteomes" id="UP000566440"/>
    </source>
</evidence>
<dbReference type="GO" id="GO:0005634">
    <property type="term" value="C:nucleus"/>
    <property type="evidence" value="ECO:0007669"/>
    <property type="project" value="UniProtKB-SubCell"/>
</dbReference>
<evidence type="ECO:0000256" key="8">
    <source>
        <dbReference type="ARBA" id="ARBA00022976"/>
    </source>
</evidence>
<evidence type="ECO:0000256" key="6">
    <source>
        <dbReference type="ARBA" id="ARBA00022490"/>
    </source>
</evidence>
<comment type="caution">
    <text evidence="13">The sequence shown here is derived from an EMBL/GenBank/DDBJ whole genome shotgun (WGS) entry which is preliminary data.</text>
</comment>
<feature type="region of interest" description="Disordered" evidence="12">
    <location>
        <begin position="152"/>
        <end position="184"/>
    </location>
</feature>
<keyword evidence="8" id="KW-0914">Notch signaling pathway</keyword>
<organism evidence="13 14">
    <name type="scientific">Galbula dea</name>
    <dbReference type="NCBI Taxonomy" id="1109041"/>
    <lineage>
        <taxon>Eukaryota</taxon>
        <taxon>Metazoa</taxon>
        <taxon>Chordata</taxon>
        <taxon>Craniata</taxon>
        <taxon>Vertebrata</taxon>
        <taxon>Euteleostomi</taxon>
        <taxon>Archelosauria</taxon>
        <taxon>Archosauria</taxon>
        <taxon>Dinosauria</taxon>
        <taxon>Saurischia</taxon>
        <taxon>Theropoda</taxon>
        <taxon>Coelurosauria</taxon>
        <taxon>Aves</taxon>
        <taxon>Neognathae</taxon>
        <taxon>Neoaves</taxon>
        <taxon>Telluraves</taxon>
        <taxon>Coraciimorphae</taxon>
        <taxon>Piciformes</taxon>
        <taxon>Galbulidae</taxon>
        <taxon>Galbula</taxon>
    </lineage>
</organism>
<dbReference type="Proteomes" id="UP000566440">
    <property type="component" value="Unassembled WGS sequence"/>
</dbReference>
<evidence type="ECO:0000256" key="2">
    <source>
        <dbReference type="ARBA" id="ARBA00004496"/>
    </source>
</evidence>
<evidence type="ECO:0000256" key="11">
    <source>
        <dbReference type="ARBA" id="ARBA00031318"/>
    </source>
</evidence>
<comment type="similarity">
    <text evidence="3">Belongs to the RITA family.</text>
</comment>
<accession>A0A7K9TCP2</accession>